<dbReference type="GO" id="GO:0008379">
    <property type="term" value="F:thioredoxin peroxidase activity"/>
    <property type="evidence" value="ECO:0007669"/>
    <property type="project" value="TreeGrafter"/>
</dbReference>
<evidence type="ECO:0000256" key="7">
    <source>
        <dbReference type="ARBA" id="ARBA00023284"/>
    </source>
</evidence>
<dbReference type="InterPro" id="IPR013766">
    <property type="entry name" value="Thioredoxin_domain"/>
</dbReference>
<dbReference type="PANTHER" id="PTHR42801">
    <property type="entry name" value="THIOREDOXIN-DEPENDENT PEROXIDE REDUCTASE"/>
    <property type="match status" value="1"/>
</dbReference>
<evidence type="ECO:0000256" key="5">
    <source>
        <dbReference type="ARBA" id="ARBA00023002"/>
    </source>
</evidence>
<sequence>MSLEQELNQFKSQFLNQVDDETQSIMAEATAELSASDIEKLAVQVGSQLLEFTLPDQHGNQVTLSTLLQSGPLVVSFYRGGWCPYCNLELGALQKVLPEIEELGAQLVAITPELPDESMSTTEKNALQFKILTDQGASYARQLGLVFTLPEKLRPIYEAFGINIEKHNGSGQFDLPLAATYVVGQDGKIVSAYIDADYTKRQEPQEILSALKALQSEVVN</sequence>
<dbReference type="InterPro" id="IPR036249">
    <property type="entry name" value="Thioredoxin-like_sf"/>
</dbReference>
<dbReference type="GO" id="GO:0005737">
    <property type="term" value="C:cytoplasm"/>
    <property type="evidence" value="ECO:0007669"/>
    <property type="project" value="TreeGrafter"/>
</dbReference>
<accession>A0A1Y0I7B8</accession>
<evidence type="ECO:0000256" key="9">
    <source>
        <dbReference type="ARBA" id="ARBA00038489"/>
    </source>
</evidence>
<evidence type="ECO:0000256" key="1">
    <source>
        <dbReference type="ARBA" id="ARBA00003330"/>
    </source>
</evidence>
<dbReference type="GO" id="GO:0045454">
    <property type="term" value="P:cell redox homeostasis"/>
    <property type="evidence" value="ECO:0007669"/>
    <property type="project" value="TreeGrafter"/>
</dbReference>
<gene>
    <name evidence="13" type="ORF">OLMES_1326</name>
</gene>
<evidence type="ECO:0000259" key="12">
    <source>
        <dbReference type="PROSITE" id="PS51352"/>
    </source>
</evidence>
<dbReference type="Gene3D" id="3.40.30.10">
    <property type="entry name" value="Glutaredoxin"/>
    <property type="match status" value="1"/>
</dbReference>
<proteinExistence type="inferred from homology"/>
<evidence type="ECO:0000256" key="6">
    <source>
        <dbReference type="ARBA" id="ARBA00023157"/>
    </source>
</evidence>
<evidence type="ECO:0000256" key="4">
    <source>
        <dbReference type="ARBA" id="ARBA00022862"/>
    </source>
</evidence>
<evidence type="ECO:0000256" key="2">
    <source>
        <dbReference type="ARBA" id="ARBA00013017"/>
    </source>
</evidence>
<dbReference type="Proteomes" id="UP000196027">
    <property type="component" value="Chromosome"/>
</dbReference>
<evidence type="ECO:0000256" key="11">
    <source>
        <dbReference type="ARBA" id="ARBA00049091"/>
    </source>
</evidence>
<dbReference type="PANTHER" id="PTHR42801:SF7">
    <property type="entry name" value="SLL1159 PROTEIN"/>
    <property type="match status" value="1"/>
</dbReference>
<keyword evidence="3" id="KW-0575">Peroxidase</keyword>
<dbReference type="KEGG" id="ome:OLMES_1326"/>
<dbReference type="InterPro" id="IPR000866">
    <property type="entry name" value="AhpC/TSA"/>
</dbReference>
<comment type="catalytic activity">
    <reaction evidence="11">
        <text>a hydroperoxide + [thioredoxin]-dithiol = an alcohol + [thioredoxin]-disulfide + H2O</text>
        <dbReference type="Rhea" id="RHEA:62620"/>
        <dbReference type="Rhea" id="RHEA-COMP:10698"/>
        <dbReference type="Rhea" id="RHEA-COMP:10700"/>
        <dbReference type="ChEBI" id="CHEBI:15377"/>
        <dbReference type="ChEBI" id="CHEBI:29950"/>
        <dbReference type="ChEBI" id="CHEBI:30879"/>
        <dbReference type="ChEBI" id="CHEBI:35924"/>
        <dbReference type="ChEBI" id="CHEBI:50058"/>
        <dbReference type="EC" id="1.11.1.24"/>
    </reaction>
</comment>
<dbReference type="AlphaFoldDB" id="A0A1Y0I7B8"/>
<evidence type="ECO:0000256" key="3">
    <source>
        <dbReference type="ARBA" id="ARBA00022559"/>
    </source>
</evidence>
<comment type="function">
    <text evidence="1">Thiol-specific peroxidase that catalyzes the reduction of hydrogen peroxide and organic hydroperoxides to water and alcohols, respectively. Plays a role in cell protection against oxidative stress by detoxifying peroxides and as sensor of hydrogen peroxide-mediated signaling events.</text>
</comment>
<dbReference type="OrthoDB" id="9809746at2"/>
<evidence type="ECO:0000256" key="10">
    <source>
        <dbReference type="ARBA" id="ARBA00042639"/>
    </source>
</evidence>
<evidence type="ECO:0000313" key="14">
    <source>
        <dbReference type="Proteomes" id="UP000196027"/>
    </source>
</evidence>
<keyword evidence="4" id="KW-0049">Antioxidant</keyword>
<dbReference type="CDD" id="cd02970">
    <property type="entry name" value="PRX_like2"/>
    <property type="match status" value="1"/>
</dbReference>
<feature type="domain" description="Thioredoxin" evidence="12">
    <location>
        <begin position="43"/>
        <end position="216"/>
    </location>
</feature>
<organism evidence="13 14">
    <name type="scientific">Oleiphilus messinensis</name>
    <dbReference type="NCBI Taxonomy" id="141451"/>
    <lineage>
        <taxon>Bacteria</taxon>
        <taxon>Pseudomonadati</taxon>
        <taxon>Pseudomonadota</taxon>
        <taxon>Gammaproteobacteria</taxon>
        <taxon>Oceanospirillales</taxon>
        <taxon>Oleiphilaceae</taxon>
        <taxon>Oleiphilus</taxon>
    </lineage>
</organism>
<name>A0A1Y0I7B8_9GAMM</name>
<dbReference type="PROSITE" id="PS51352">
    <property type="entry name" value="THIOREDOXIN_2"/>
    <property type="match status" value="1"/>
</dbReference>
<reference evidence="13 14" key="1">
    <citation type="submission" date="2017-05" db="EMBL/GenBank/DDBJ databases">
        <title>Genomic insights into alkan degradation activity of Oleiphilus messinensis.</title>
        <authorList>
            <person name="Kozyavkin S.A."/>
            <person name="Slesarev A.I."/>
            <person name="Golyshin P.N."/>
            <person name="Korzhenkov A."/>
            <person name="Golyshina O.N."/>
            <person name="Toshchakov S.V."/>
        </authorList>
    </citation>
    <scope>NUCLEOTIDE SEQUENCE [LARGE SCALE GENOMIC DNA]</scope>
    <source>
        <strain evidence="13 14">ME102</strain>
    </source>
</reference>
<comment type="similarity">
    <text evidence="9">Belongs to the peroxiredoxin family. BCP/PrxQ subfamily.</text>
</comment>
<keyword evidence="14" id="KW-1185">Reference proteome</keyword>
<evidence type="ECO:0000313" key="13">
    <source>
        <dbReference type="EMBL" id="ARU55405.1"/>
    </source>
</evidence>
<protein>
    <recommendedName>
        <fullName evidence="2">thioredoxin-dependent peroxiredoxin</fullName>
        <ecNumber evidence="2">1.11.1.24</ecNumber>
    </recommendedName>
    <alternativeName>
        <fullName evidence="8">Thioredoxin peroxidase</fullName>
    </alternativeName>
    <alternativeName>
        <fullName evidence="10">Thioredoxin-dependent peroxiredoxin Bcp</fullName>
    </alternativeName>
</protein>
<dbReference type="EMBL" id="CP021425">
    <property type="protein sequence ID" value="ARU55405.1"/>
    <property type="molecule type" value="Genomic_DNA"/>
</dbReference>
<dbReference type="InterPro" id="IPR050924">
    <property type="entry name" value="Peroxiredoxin_BCP/PrxQ"/>
</dbReference>
<dbReference type="EC" id="1.11.1.24" evidence="2"/>
<dbReference type="Pfam" id="PF00578">
    <property type="entry name" value="AhpC-TSA"/>
    <property type="match status" value="1"/>
</dbReference>
<evidence type="ECO:0000256" key="8">
    <source>
        <dbReference type="ARBA" id="ARBA00032824"/>
    </source>
</evidence>
<dbReference type="RefSeq" id="WP_087460518.1">
    <property type="nucleotide sequence ID" value="NZ_CP021425.1"/>
</dbReference>
<keyword evidence="5" id="KW-0560">Oxidoreductase</keyword>
<dbReference type="SUPFAM" id="SSF52833">
    <property type="entry name" value="Thioredoxin-like"/>
    <property type="match status" value="1"/>
</dbReference>
<keyword evidence="6" id="KW-1015">Disulfide bond</keyword>
<keyword evidence="7" id="KW-0676">Redox-active center</keyword>
<dbReference type="GO" id="GO:0034599">
    <property type="term" value="P:cellular response to oxidative stress"/>
    <property type="evidence" value="ECO:0007669"/>
    <property type="project" value="TreeGrafter"/>
</dbReference>